<proteinExistence type="predicted"/>
<accession>A0A843V0W2</accession>
<evidence type="ECO:0000313" key="3">
    <source>
        <dbReference type="Proteomes" id="UP000652761"/>
    </source>
</evidence>
<dbReference type="AlphaFoldDB" id="A0A843V0W2"/>
<comment type="caution">
    <text evidence="2">The sequence shown here is derived from an EMBL/GenBank/DDBJ whole genome shotgun (WGS) entry which is preliminary data.</text>
</comment>
<dbReference type="EMBL" id="NMUH01000980">
    <property type="protein sequence ID" value="MQL87480.1"/>
    <property type="molecule type" value="Genomic_DNA"/>
</dbReference>
<evidence type="ECO:0000313" key="2">
    <source>
        <dbReference type="EMBL" id="MQL87480.1"/>
    </source>
</evidence>
<name>A0A843V0W2_COLES</name>
<reference evidence="2" key="1">
    <citation type="submission" date="2017-07" db="EMBL/GenBank/DDBJ databases">
        <title>Taro Niue Genome Assembly and Annotation.</title>
        <authorList>
            <person name="Atibalentja N."/>
            <person name="Keating K."/>
            <person name="Fields C.J."/>
        </authorList>
    </citation>
    <scope>NUCLEOTIDE SEQUENCE</scope>
    <source>
        <strain evidence="2">Niue_2</strain>
        <tissue evidence="2">Leaf</tissue>
    </source>
</reference>
<protein>
    <submittedName>
        <fullName evidence="2">Uncharacterized protein</fullName>
    </submittedName>
</protein>
<organism evidence="2 3">
    <name type="scientific">Colocasia esculenta</name>
    <name type="common">Wild taro</name>
    <name type="synonym">Arum esculentum</name>
    <dbReference type="NCBI Taxonomy" id="4460"/>
    <lineage>
        <taxon>Eukaryota</taxon>
        <taxon>Viridiplantae</taxon>
        <taxon>Streptophyta</taxon>
        <taxon>Embryophyta</taxon>
        <taxon>Tracheophyta</taxon>
        <taxon>Spermatophyta</taxon>
        <taxon>Magnoliopsida</taxon>
        <taxon>Liliopsida</taxon>
        <taxon>Araceae</taxon>
        <taxon>Aroideae</taxon>
        <taxon>Colocasieae</taxon>
        <taxon>Colocasia</taxon>
    </lineage>
</organism>
<feature type="compositionally biased region" description="Polar residues" evidence="1">
    <location>
        <begin position="23"/>
        <end position="32"/>
    </location>
</feature>
<sequence>MPMPDTSGDPGLGPLESDDTDLDGTTQVPGQSPELTAWLTENLGHPTGELVRGRQSRDKLVISREGVVTPAKLVMGIRASLFDVGAGIIVATVANTLTSNTLSIEVKLGKDDGSLAFVPSKITMASDEKITFKNNVGVATGALVATWLWSRHPWPSRHGRDGGGHHVLVTASGGITTAFLTDLTIVLTVRTVVSGVRVAPGVAVVTWSRRLGASQHGRCRAGPTGRVLGVVGLKPRLPPFPPLSLSLLLLPSSSSLELPCDSLTVLGALGALGDRVEVVSPRSCRGRAHGTWSEEEVAIPT</sequence>
<keyword evidence="3" id="KW-1185">Reference proteome</keyword>
<gene>
    <name evidence="2" type="ORF">Taro_020007</name>
</gene>
<feature type="region of interest" description="Disordered" evidence="1">
    <location>
        <begin position="1"/>
        <end position="32"/>
    </location>
</feature>
<evidence type="ECO:0000256" key="1">
    <source>
        <dbReference type="SAM" id="MobiDB-lite"/>
    </source>
</evidence>
<dbReference type="Proteomes" id="UP000652761">
    <property type="component" value="Unassembled WGS sequence"/>
</dbReference>